<dbReference type="CDD" id="cd02274">
    <property type="entry name" value="DHDPR_N"/>
    <property type="match status" value="1"/>
</dbReference>
<dbReference type="NCBIfam" id="TIGR00036">
    <property type="entry name" value="dapB"/>
    <property type="match status" value="1"/>
</dbReference>
<dbReference type="EC" id="1.17.1.8" evidence="9 10"/>
<comment type="catalytic activity">
    <reaction evidence="9">
        <text>(S)-2,3,4,5-tetrahydrodipicolinate + NADP(+) + H2O = (2S,4S)-4-hydroxy-2,3,4,5-tetrahydrodipicolinate + NADPH + H(+)</text>
        <dbReference type="Rhea" id="RHEA:35331"/>
        <dbReference type="ChEBI" id="CHEBI:15377"/>
        <dbReference type="ChEBI" id="CHEBI:15378"/>
        <dbReference type="ChEBI" id="CHEBI:16845"/>
        <dbReference type="ChEBI" id="CHEBI:57783"/>
        <dbReference type="ChEBI" id="CHEBI:58349"/>
        <dbReference type="ChEBI" id="CHEBI:67139"/>
        <dbReference type="EC" id="1.17.1.8"/>
    </reaction>
</comment>
<name>A0A942UW84_9FIRM</name>
<feature type="binding site" evidence="9">
    <location>
        <begin position="8"/>
        <end position="13"/>
    </location>
    <ligand>
        <name>NAD(+)</name>
        <dbReference type="ChEBI" id="CHEBI:57540"/>
    </ligand>
</feature>
<dbReference type="SUPFAM" id="SSF51735">
    <property type="entry name" value="NAD(P)-binding Rossmann-fold domains"/>
    <property type="match status" value="1"/>
</dbReference>
<dbReference type="RefSeq" id="WP_203367143.1">
    <property type="nucleotide sequence ID" value="NZ_WSFT01000044.1"/>
</dbReference>
<feature type="binding site" evidence="9">
    <location>
        <position position="144"/>
    </location>
    <ligand>
        <name>(S)-2,3,4,5-tetrahydrodipicolinate</name>
        <dbReference type="ChEBI" id="CHEBI:16845"/>
    </ligand>
</feature>
<comment type="function">
    <text evidence="9">Catalyzes the conversion of 4-hydroxy-tetrahydrodipicolinate (HTPA) to tetrahydrodipicolinate.</text>
</comment>
<dbReference type="SUPFAM" id="SSF55347">
    <property type="entry name" value="Glyceraldehyde-3-phosphate dehydrogenase-like, C-terminal domain"/>
    <property type="match status" value="1"/>
</dbReference>
<dbReference type="PROSITE" id="PS01298">
    <property type="entry name" value="DAPB"/>
    <property type="match status" value="1"/>
</dbReference>
<comment type="pathway">
    <text evidence="9">Amino-acid biosynthesis; L-lysine biosynthesis via DAP pathway; (S)-tetrahydrodipicolinate from L-aspartate: step 4/4.</text>
</comment>
<dbReference type="GO" id="GO:0009089">
    <property type="term" value="P:lysine biosynthetic process via diaminopimelate"/>
    <property type="evidence" value="ECO:0007669"/>
    <property type="project" value="UniProtKB-UniRule"/>
</dbReference>
<dbReference type="EMBL" id="WSFT01000044">
    <property type="protein sequence ID" value="MBS4539220.1"/>
    <property type="molecule type" value="Genomic_DNA"/>
</dbReference>
<comment type="catalytic activity">
    <reaction evidence="9">
        <text>(S)-2,3,4,5-tetrahydrodipicolinate + NAD(+) + H2O = (2S,4S)-4-hydroxy-2,3,4,5-tetrahydrodipicolinate + NADH + H(+)</text>
        <dbReference type="Rhea" id="RHEA:35323"/>
        <dbReference type="ChEBI" id="CHEBI:15377"/>
        <dbReference type="ChEBI" id="CHEBI:15378"/>
        <dbReference type="ChEBI" id="CHEBI:16845"/>
        <dbReference type="ChEBI" id="CHEBI:57540"/>
        <dbReference type="ChEBI" id="CHEBI:57945"/>
        <dbReference type="ChEBI" id="CHEBI:67139"/>
        <dbReference type="EC" id="1.17.1.8"/>
    </reaction>
</comment>
<dbReference type="GO" id="GO:0050661">
    <property type="term" value="F:NADP binding"/>
    <property type="evidence" value="ECO:0007669"/>
    <property type="project" value="UniProtKB-UniRule"/>
</dbReference>
<evidence type="ECO:0000256" key="6">
    <source>
        <dbReference type="ARBA" id="ARBA00023002"/>
    </source>
</evidence>
<dbReference type="Proteomes" id="UP000724672">
    <property type="component" value="Unassembled WGS sequence"/>
</dbReference>
<dbReference type="HAMAP" id="MF_00102">
    <property type="entry name" value="DapB"/>
    <property type="match status" value="1"/>
</dbReference>
<keyword evidence="4 9" id="KW-0521">NADP</keyword>
<dbReference type="Gene3D" id="3.40.50.720">
    <property type="entry name" value="NAD(P)-binding Rossmann-like Domain"/>
    <property type="match status" value="1"/>
</dbReference>
<dbReference type="PIRSF" id="PIRSF000161">
    <property type="entry name" value="DHPR"/>
    <property type="match status" value="1"/>
</dbReference>
<gene>
    <name evidence="9" type="primary">dapB</name>
    <name evidence="13" type="ORF">GOQ27_12160</name>
</gene>
<keyword evidence="8 9" id="KW-0457">Lysine biosynthesis</keyword>
<feature type="domain" description="Dihydrodipicolinate reductase N-terminal" evidence="11">
    <location>
        <begin position="2"/>
        <end position="113"/>
    </location>
</feature>
<evidence type="ECO:0000256" key="3">
    <source>
        <dbReference type="ARBA" id="ARBA00022605"/>
    </source>
</evidence>
<proteinExistence type="inferred from homology"/>
<dbReference type="PANTHER" id="PTHR20836">
    <property type="entry name" value="DIHYDRODIPICOLINATE REDUCTASE"/>
    <property type="match status" value="1"/>
</dbReference>
<dbReference type="InterPro" id="IPR036291">
    <property type="entry name" value="NAD(P)-bd_dom_sf"/>
</dbReference>
<dbReference type="GO" id="GO:0008839">
    <property type="term" value="F:4-hydroxy-tetrahydrodipicolinate reductase"/>
    <property type="evidence" value="ECO:0007669"/>
    <property type="project" value="UniProtKB-UniRule"/>
</dbReference>
<dbReference type="InterPro" id="IPR000846">
    <property type="entry name" value="DapB_N"/>
</dbReference>
<dbReference type="GO" id="GO:0016726">
    <property type="term" value="F:oxidoreductase activity, acting on CH or CH2 groups, NAD or NADP as acceptor"/>
    <property type="evidence" value="ECO:0007669"/>
    <property type="project" value="UniProtKB-UniRule"/>
</dbReference>
<dbReference type="InterPro" id="IPR023940">
    <property type="entry name" value="DHDPR_bac"/>
</dbReference>
<dbReference type="GO" id="GO:0051287">
    <property type="term" value="F:NAD binding"/>
    <property type="evidence" value="ECO:0007669"/>
    <property type="project" value="UniProtKB-UniRule"/>
</dbReference>
<protein>
    <recommendedName>
        <fullName evidence="9 10">4-hydroxy-tetrahydrodipicolinate reductase</fullName>
        <shortName evidence="9">HTPA reductase</shortName>
        <ecNumber evidence="9 10">1.17.1.8</ecNumber>
    </recommendedName>
</protein>
<comment type="caution">
    <text evidence="13">The sequence shown here is derived from an EMBL/GenBank/DDBJ whole genome shotgun (WGS) entry which is preliminary data.</text>
</comment>
<dbReference type="PANTHER" id="PTHR20836:SF7">
    <property type="entry name" value="4-HYDROXY-TETRAHYDRODIPICOLINATE REDUCTASE"/>
    <property type="match status" value="1"/>
</dbReference>
<keyword evidence="5 9" id="KW-0220">Diaminopimelate biosynthesis</keyword>
<dbReference type="GO" id="GO:0019877">
    <property type="term" value="P:diaminopimelate biosynthetic process"/>
    <property type="evidence" value="ECO:0007669"/>
    <property type="project" value="UniProtKB-UniRule"/>
</dbReference>
<organism evidence="13 14">
    <name type="scientific">Anaeromonas frigoriresistens</name>
    <dbReference type="NCBI Taxonomy" id="2683708"/>
    <lineage>
        <taxon>Bacteria</taxon>
        <taxon>Bacillati</taxon>
        <taxon>Bacillota</taxon>
        <taxon>Tissierellia</taxon>
        <taxon>Tissierellales</taxon>
        <taxon>Thermohalobacteraceae</taxon>
        <taxon>Anaeromonas</taxon>
    </lineage>
</organism>
<evidence type="ECO:0000259" key="12">
    <source>
        <dbReference type="Pfam" id="PF05173"/>
    </source>
</evidence>
<dbReference type="AlphaFoldDB" id="A0A942UW84"/>
<feature type="active site" description="Proton donor/acceptor" evidence="9">
    <location>
        <position position="143"/>
    </location>
</feature>
<evidence type="ECO:0000256" key="1">
    <source>
        <dbReference type="ARBA" id="ARBA00006642"/>
    </source>
</evidence>
<comment type="caution">
    <text evidence="9">Was originally thought to be a dihydrodipicolinate reductase (DHDPR), catalyzing the conversion of dihydrodipicolinate to tetrahydrodipicolinate. However, it was shown in E.coli that the substrate of the enzymatic reaction is not dihydrodipicolinate (DHDP) but in fact (2S,4S)-4-hydroxy-2,3,4,5-tetrahydrodipicolinic acid (HTPA), the product released by the DapA-catalyzed reaction.</text>
</comment>
<dbReference type="Gene3D" id="3.30.360.10">
    <property type="entry name" value="Dihydrodipicolinate Reductase, domain 2"/>
    <property type="match status" value="1"/>
</dbReference>
<evidence type="ECO:0000256" key="7">
    <source>
        <dbReference type="ARBA" id="ARBA00023027"/>
    </source>
</evidence>
<keyword evidence="7 9" id="KW-0520">NAD</keyword>
<dbReference type="Pfam" id="PF05173">
    <property type="entry name" value="DapB_C"/>
    <property type="match status" value="1"/>
</dbReference>
<feature type="binding site" evidence="9">
    <location>
        <begin position="153"/>
        <end position="154"/>
    </location>
    <ligand>
        <name>(S)-2,3,4,5-tetrahydrodipicolinate</name>
        <dbReference type="ChEBI" id="CHEBI:16845"/>
    </ligand>
</feature>
<keyword evidence="2 9" id="KW-0963">Cytoplasm</keyword>
<feature type="active site" description="Proton donor" evidence="9">
    <location>
        <position position="147"/>
    </location>
</feature>
<reference evidence="13" key="1">
    <citation type="submission" date="2019-12" db="EMBL/GenBank/DDBJ databases">
        <title>Clostridiaceae gen. nov. sp. nov., isolated from sediment in Xinjiang, China.</title>
        <authorList>
            <person name="Zhang R."/>
        </authorList>
    </citation>
    <scope>NUCLEOTIDE SEQUENCE</scope>
    <source>
        <strain evidence="13">D2Q-11</strain>
    </source>
</reference>
<comment type="subunit">
    <text evidence="9">Homotetramer.</text>
</comment>
<feature type="binding site" evidence="9">
    <location>
        <begin position="86"/>
        <end position="88"/>
    </location>
    <ligand>
        <name>NAD(+)</name>
        <dbReference type="ChEBI" id="CHEBI:57540"/>
    </ligand>
</feature>
<evidence type="ECO:0000313" key="14">
    <source>
        <dbReference type="Proteomes" id="UP000724672"/>
    </source>
</evidence>
<dbReference type="InterPro" id="IPR022663">
    <property type="entry name" value="DapB_C"/>
</dbReference>
<dbReference type="FunFam" id="3.30.360.10:FF:000004">
    <property type="entry name" value="4-hydroxy-tetrahydrodipicolinate reductase"/>
    <property type="match status" value="1"/>
</dbReference>
<feature type="binding site" evidence="9">
    <location>
        <begin position="110"/>
        <end position="113"/>
    </location>
    <ligand>
        <name>NAD(+)</name>
        <dbReference type="ChEBI" id="CHEBI:57540"/>
    </ligand>
</feature>
<dbReference type="Pfam" id="PF01113">
    <property type="entry name" value="DapB_N"/>
    <property type="match status" value="1"/>
</dbReference>
<feature type="domain" description="Dihydrodipicolinate reductase C-terminal" evidence="12">
    <location>
        <begin position="116"/>
        <end position="250"/>
    </location>
</feature>
<evidence type="ECO:0000256" key="5">
    <source>
        <dbReference type="ARBA" id="ARBA00022915"/>
    </source>
</evidence>
<comment type="similarity">
    <text evidence="1 9">Belongs to the DapB family.</text>
</comment>
<keyword evidence="6 9" id="KW-0560">Oxidoreductase</keyword>
<sequence>MINIIVNGCNGAMGQVLCNEIINNEEMNIIAGVDRNPNKLDNPFSVYQSILNVDDICDVIIDFSNPSHLNDLLEYSQDKKVPLVIATTGYSEEELIKIENSSETVPIFLSSNMSLGVNVLLSMVRKAANILSSSFDIEIIEKHHNKKVDAPSGTALMIANTINDELDNTKDFVYGRYTKKDKRQPKEVGIHAIRGGNIVGEHTVIFAGDDEVVEIKHTANSKKIFAKGSLEAAQYIINQKPGLYTMDNLLNK</sequence>
<evidence type="ECO:0000256" key="4">
    <source>
        <dbReference type="ARBA" id="ARBA00022857"/>
    </source>
</evidence>
<evidence type="ECO:0000256" key="8">
    <source>
        <dbReference type="ARBA" id="ARBA00023154"/>
    </source>
</evidence>
<keyword evidence="14" id="KW-1185">Reference proteome</keyword>
<accession>A0A942UW84</accession>
<evidence type="ECO:0000256" key="9">
    <source>
        <dbReference type="HAMAP-Rule" id="MF_00102"/>
    </source>
</evidence>
<evidence type="ECO:0000256" key="2">
    <source>
        <dbReference type="ARBA" id="ARBA00022490"/>
    </source>
</evidence>
<comment type="caution">
    <text evidence="9">Lacks conserved residue(s) required for the propagation of feature annotation.</text>
</comment>
<dbReference type="InterPro" id="IPR022664">
    <property type="entry name" value="DapB_N_CS"/>
</dbReference>
<evidence type="ECO:0000256" key="10">
    <source>
        <dbReference type="NCBIfam" id="TIGR00036"/>
    </source>
</evidence>
<keyword evidence="3 9" id="KW-0028">Amino-acid biosynthesis</keyword>
<dbReference type="GO" id="GO:0005829">
    <property type="term" value="C:cytosol"/>
    <property type="evidence" value="ECO:0007669"/>
    <property type="project" value="TreeGrafter"/>
</dbReference>
<evidence type="ECO:0000313" key="13">
    <source>
        <dbReference type="EMBL" id="MBS4539220.1"/>
    </source>
</evidence>
<evidence type="ECO:0000259" key="11">
    <source>
        <dbReference type="Pfam" id="PF01113"/>
    </source>
</evidence>
<comment type="subcellular location">
    <subcellularLocation>
        <location evidence="9">Cytoplasm</location>
    </subcellularLocation>
</comment>